<dbReference type="Gene3D" id="1.20.1510.10">
    <property type="entry name" value="Cation efflux protein transmembrane domain"/>
    <property type="match status" value="1"/>
</dbReference>
<feature type="transmembrane region" description="Helical" evidence="11">
    <location>
        <begin position="83"/>
        <end position="105"/>
    </location>
</feature>
<keyword evidence="6" id="KW-0862">Zinc</keyword>
<name>A0ABT0MB57_9BACL</name>
<keyword evidence="8" id="KW-0770">Synapse</keyword>
<evidence type="ECO:0000256" key="3">
    <source>
        <dbReference type="ARBA" id="ARBA00008731"/>
    </source>
</evidence>
<dbReference type="EMBL" id="JAMAST010000004">
    <property type="protein sequence ID" value="MCL1631519.1"/>
    <property type="molecule type" value="Genomic_DNA"/>
</dbReference>
<organism evidence="13 14">
    <name type="scientific">Sporolactobacillus mangiferae</name>
    <dbReference type="NCBI Taxonomy" id="2940498"/>
    <lineage>
        <taxon>Bacteria</taxon>
        <taxon>Bacillati</taxon>
        <taxon>Bacillota</taxon>
        <taxon>Bacilli</taxon>
        <taxon>Bacillales</taxon>
        <taxon>Sporolactobacillaceae</taxon>
        <taxon>Sporolactobacillus</taxon>
    </lineage>
</organism>
<protein>
    <submittedName>
        <fullName evidence="13">Cation transporter</fullName>
    </submittedName>
</protein>
<keyword evidence="5" id="KW-0967">Endosome</keyword>
<evidence type="ECO:0000256" key="11">
    <source>
        <dbReference type="SAM" id="Phobius"/>
    </source>
</evidence>
<evidence type="ECO:0000256" key="6">
    <source>
        <dbReference type="ARBA" id="ARBA00022833"/>
    </source>
</evidence>
<evidence type="ECO:0000256" key="1">
    <source>
        <dbReference type="ARBA" id="ARBA00004146"/>
    </source>
</evidence>
<comment type="subcellular location">
    <subcellularLocation>
        <location evidence="2">Cytoplasmic vesicle</location>
        <location evidence="2">Secretory vesicle</location>
        <location evidence="2">Synaptic vesicle membrane</location>
        <topology evidence="2">Multi-pass membrane protein</topology>
    </subcellularLocation>
    <subcellularLocation>
        <location evidence="1">Early endosome membrane</location>
    </subcellularLocation>
</comment>
<dbReference type="Pfam" id="PF01545">
    <property type="entry name" value="Cation_efflux"/>
    <property type="match status" value="1"/>
</dbReference>
<feature type="transmembrane region" description="Helical" evidence="11">
    <location>
        <begin position="157"/>
        <end position="180"/>
    </location>
</feature>
<reference evidence="13 14" key="1">
    <citation type="submission" date="2022-05" db="EMBL/GenBank/DDBJ databases">
        <title>Sporolactobacillus sp nov CPB3-1, isolated from tree bark (Mangifera indica L.).</title>
        <authorList>
            <person name="Phuengjayaem S."/>
            <person name="Tanasupawat S."/>
        </authorList>
    </citation>
    <scope>NUCLEOTIDE SEQUENCE [LARGE SCALE GENOMIC DNA]</scope>
    <source>
        <strain evidence="13 14">CPB3-1</strain>
    </source>
</reference>
<keyword evidence="9 11" id="KW-0472">Membrane</keyword>
<feature type="transmembrane region" description="Helical" evidence="11">
    <location>
        <begin position="117"/>
        <end position="136"/>
    </location>
</feature>
<comment type="similarity">
    <text evidence="3">Belongs to the TMEM163 family.</text>
</comment>
<keyword evidence="4 11" id="KW-0812">Transmembrane</keyword>
<dbReference type="PANTHER" id="PTHR31937:SF2">
    <property type="entry name" value="TRANSMEMBRANE PROTEIN 163"/>
    <property type="match status" value="1"/>
</dbReference>
<feature type="transmembrane region" description="Helical" evidence="11">
    <location>
        <begin position="43"/>
        <end position="63"/>
    </location>
</feature>
<evidence type="ECO:0000256" key="10">
    <source>
        <dbReference type="ARBA" id="ARBA00023329"/>
    </source>
</evidence>
<dbReference type="SUPFAM" id="SSF161111">
    <property type="entry name" value="Cation efflux protein transmembrane domain-like"/>
    <property type="match status" value="1"/>
</dbReference>
<evidence type="ECO:0000256" key="8">
    <source>
        <dbReference type="ARBA" id="ARBA00023018"/>
    </source>
</evidence>
<keyword evidence="14" id="KW-1185">Reference proteome</keyword>
<comment type="caution">
    <text evidence="13">The sequence shown here is derived from an EMBL/GenBank/DDBJ whole genome shotgun (WGS) entry which is preliminary data.</text>
</comment>
<keyword evidence="10" id="KW-0968">Cytoplasmic vesicle</keyword>
<evidence type="ECO:0000256" key="7">
    <source>
        <dbReference type="ARBA" id="ARBA00022989"/>
    </source>
</evidence>
<dbReference type="PANTHER" id="PTHR31937">
    <property type="entry name" value="TRANSMEMBRANE PROTEIN 163"/>
    <property type="match status" value="1"/>
</dbReference>
<accession>A0ABT0MB57</accession>
<feature type="domain" description="Cation efflux protein transmembrane" evidence="12">
    <location>
        <begin position="20"/>
        <end position="200"/>
    </location>
</feature>
<evidence type="ECO:0000256" key="4">
    <source>
        <dbReference type="ARBA" id="ARBA00022692"/>
    </source>
</evidence>
<feature type="transmembrane region" description="Helical" evidence="11">
    <location>
        <begin position="17"/>
        <end position="37"/>
    </location>
</feature>
<evidence type="ECO:0000256" key="2">
    <source>
        <dbReference type="ARBA" id="ARBA00004644"/>
    </source>
</evidence>
<dbReference type="RefSeq" id="WP_249099650.1">
    <property type="nucleotide sequence ID" value="NZ_JAMAST010000004.1"/>
</dbReference>
<evidence type="ECO:0000259" key="12">
    <source>
        <dbReference type="Pfam" id="PF01545"/>
    </source>
</evidence>
<dbReference type="Proteomes" id="UP001203004">
    <property type="component" value="Unassembled WGS sequence"/>
</dbReference>
<dbReference type="InterPro" id="IPR026765">
    <property type="entry name" value="Tmem163"/>
</dbReference>
<sequence>MTVTDHNMILINKGIQIEFLSLAWMAIEFMIALWSGIAAHSLLLVALGLDSLIEMISGGFLLWRLQTEKNRSGEEKVARAERIASYVVGAALMLLALYVILSSIYRLITRQSAETSFLGIALVVGSCVLMPILMIAKKRIGQAIDSDALIEDGMCNLVCAYMAFTVLIGAGLTALVNWWWADSVSALILVYFIVSEGWEALHPDEE</sequence>
<evidence type="ECO:0000313" key="14">
    <source>
        <dbReference type="Proteomes" id="UP001203004"/>
    </source>
</evidence>
<evidence type="ECO:0000313" key="13">
    <source>
        <dbReference type="EMBL" id="MCL1631519.1"/>
    </source>
</evidence>
<dbReference type="InterPro" id="IPR027469">
    <property type="entry name" value="Cation_efflux_TMD_sf"/>
</dbReference>
<proteinExistence type="inferred from homology"/>
<dbReference type="InterPro" id="IPR058533">
    <property type="entry name" value="Cation_efflux_TM"/>
</dbReference>
<evidence type="ECO:0000256" key="9">
    <source>
        <dbReference type="ARBA" id="ARBA00023136"/>
    </source>
</evidence>
<evidence type="ECO:0000256" key="5">
    <source>
        <dbReference type="ARBA" id="ARBA00022753"/>
    </source>
</evidence>
<keyword evidence="7 11" id="KW-1133">Transmembrane helix</keyword>
<gene>
    <name evidence="13" type="ORF">M3N64_06090</name>
</gene>